<dbReference type="AlphaFoldDB" id="A0A937ULG3"/>
<accession>A0A937ULG3</accession>
<feature type="domain" description="SnoaL-like" evidence="1">
    <location>
        <begin position="15"/>
        <end position="140"/>
    </location>
</feature>
<name>A0A937ULG3_9ACTN</name>
<evidence type="ECO:0000313" key="2">
    <source>
        <dbReference type="EMBL" id="MBL7627809.1"/>
    </source>
</evidence>
<evidence type="ECO:0000313" key="3">
    <source>
        <dbReference type="Proteomes" id="UP000604475"/>
    </source>
</evidence>
<gene>
    <name evidence="2" type="ORF">I7412_11630</name>
</gene>
<comment type="caution">
    <text evidence="2">The sequence shown here is derived from an EMBL/GenBank/DDBJ whole genome shotgun (WGS) entry which is preliminary data.</text>
</comment>
<keyword evidence="3" id="KW-1185">Reference proteome</keyword>
<evidence type="ECO:0000259" key="1">
    <source>
        <dbReference type="Pfam" id="PF13577"/>
    </source>
</evidence>
<dbReference type="SUPFAM" id="SSF54427">
    <property type="entry name" value="NTF2-like"/>
    <property type="match status" value="1"/>
</dbReference>
<dbReference type="InterPro" id="IPR032710">
    <property type="entry name" value="NTF2-like_dom_sf"/>
</dbReference>
<dbReference type="Proteomes" id="UP000604475">
    <property type="component" value="Unassembled WGS sequence"/>
</dbReference>
<dbReference type="InterPro" id="IPR037401">
    <property type="entry name" value="SnoaL-like"/>
</dbReference>
<dbReference type="Gene3D" id="3.10.450.50">
    <property type="match status" value="1"/>
</dbReference>
<dbReference type="RefSeq" id="WP_202999840.1">
    <property type="nucleotide sequence ID" value="NZ_JADWYU010000130.1"/>
</dbReference>
<sequence>MGAVGELAGWEARLRRVEDEAAIRRLILSYGPAADAGLADLAASTWTHDGVYDWDANGTPHDSRAAMLRTDGHQNLIQTGAAHIAGPPLINIDGDTATAITYSLIMRRDRADGRYYLWRVSAARWELILDDGAWAVRRRTNRLLDDTGAGRSLLRATMQELSTAVSR</sequence>
<reference evidence="2" key="1">
    <citation type="submission" date="2020-12" db="EMBL/GenBank/DDBJ databases">
        <title>Genomic characterization of non-nitrogen-fixing Frankia strains.</title>
        <authorList>
            <person name="Carlos-Shanley C."/>
            <person name="Guerra T."/>
            <person name="Hahn D."/>
        </authorList>
    </citation>
    <scope>NUCLEOTIDE SEQUENCE</scope>
    <source>
        <strain evidence="2">CN6</strain>
    </source>
</reference>
<proteinExistence type="predicted"/>
<dbReference type="EMBL" id="JAEACQ010000164">
    <property type="protein sequence ID" value="MBL7627809.1"/>
    <property type="molecule type" value="Genomic_DNA"/>
</dbReference>
<dbReference type="Pfam" id="PF13577">
    <property type="entry name" value="SnoaL_4"/>
    <property type="match status" value="1"/>
</dbReference>
<organism evidence="2 3">
    <name type="scientific">Frankia nepalensis</name>
    <dbReference type="NCBI Taxonomy" id="1836974"/>
    <lineage>
        <taxon>Bacteria</taxon>
        <taxon>Bacillati</taxon>
        <taxon>Actinomycetota</taxon>
        <taxon>Actinomycetes</taxon>
        <taxon>Frankiales</taxon>
        <taxon>Frankiaceae</taxon>
        <taxon>Frankia</taxon>
    </lineage>
</organism>
<protein>
    <submittedName>
        <fullName evidence="2">Nuclear transport factor 2 family protein</fullName>
    </submittedName>
</protein>